<sequence length="100" mass="11628">MNGIVTKFSVENTKWHANIVSFLFVERISILCDDKRGRVILVGLSCQDHEPVVWFQLTDENHFLIVKSEMGLWLRRLDSDYFNTRFLANQESVVVDPAKT</sequence>
<evidence type="ECO:0000313" key="1">
    <source>
        <dbReference type="EMBL" id="KAH3663756.1"/>
    </source>
</evidence>
<protein>
    <submittedName>
        <fullName evidence="1">Uncharacterized protein</fullName>
    </submittedName>
</protein>
<organism evidence="1 2">
    <name type="scientific">Ogataea philodendri</name>
    <dbReference type="NCBI Taxonomy" id="1378263"/>
    <lineage>
        <taxon>Eukaryota</taxon>
        <taxon>Fungi</taxon>
        <taxon>Dikarya</taxon>
        <taxon>Ascomycota</taxon>
        <taxon>Saccharomycotina</taxon>
        <taxon>Pichiomycetes</taxon>
        <taxon>Pichiales</taxon>
        <taxon>Pichiaceae</taxon>
        <taxon>Ogataea</taxon>
    </lineage>
</organism>
<reference evidence="1" key="1">
    <citation type="journal article" date="2021" name="Open Biol.">
        <title>Shared evolutionary footprints suggest mitochondrial oxidative damage underlies multiple complex I losses in fungi.</title>
        <authorList>
            <person name="Schikora-Tamarit M.A."/>
            <person name="Marcet-Houben M."/>
            <person name="Nosek J."/>
            <person name="Gabaldon T."/>
        </authorList>
    </citation>
    <scope>NUCLEOTIDE SEQUENCE</scope>
    <source>
        <strain evidence="1">CBS6075</strain>
    </source>
</reference>
<dbReference type="AlphaFoldDB" id="A0A9P8T3F6"/>
<dbReference type="EMBL" id="JAEUBE010000366">
    <property type="protein sequence ID" value="KAH3663756.1"/>
    <property type="molecule type" value="Genomic_DNA"/>
</dbReference>
<proteinExistence type="predicted"/>
<keyword evidence="2" id="KW-1185">Reference proteome</keyword>
<name>A0A9P8T3F6_9ASCO</name>
<reference evidence="1" key="2">
    <citation type="submission" date="2021-01" db="EMBL/GenBank/DDBJ databases">
        <authorList>
            <person name="Schikora-Tamarit M.A."/>
        </authorList>
    </citation>
    <scope>NUCLEOTIDE SEQUENCE</scope>
    <source>
        <strain evidence="1">CBS6075</strain>
    </source>
</reference>
<dbReference type="RefSeq" id="XP_046060092.1">
    <property type="nucleotide sequence ID" value="XM_046206314.1"/>
</dbReference>
<evidence type="ECO:0000313" key="2">
    <source>
        <dbReference type="Proteomes" id="UP000769157"/>
    </source>
</evidence>
<dbReference type="GeneID" id="70237122"/>
<comment type="caution">
    <text evidence="1">The sequence shown here is derived from an EMBL/GenBank/DDBJ whole genome shotgun (WGS) entry which is preliminary data.</text>
</comment>
<gene>
    <name evidence="1" type="ORF">OGAPHI_005158</name>
</gene>
<accession>A0A9P8T3F6</accession>
<dbReference type="Proteomes" id="UP000769157">
    <property type="component" value="Unassembled WGS sequence"/>
</dbReference>